<evidence type="ECO:0000313" key="2">
    <source>
        <dbReference type="EMBL" id="KUG28610.1"/>
    </source>
</evidence>
<accession>A0A0W8G6G9</accession>
<gene>
    <name evidence="2" type="ORF">ASZ90_001518</name>
</gene>
<organism evidence="2">
    <name type="scientific">hydrocarbon metagenome</name>
    <dbReference type="NCBI Taxonomy" id="938273"/>
    <lineage>
        <taxon>unclassified sequences</taxon>
        <taxon>metagenomes</taxon>
        <taxon>ecological metagenomes</taxon>
    </lineage>
</organism>
<dbReference type="EMBL" id="LNQE01000200">
    <property type="protein sequence ID" value="KUG28610.1"/>
    <property type="molecule type" value="Genomic_DNA"/>
</dbReference>
<comment type="caution">
    <text evidence="2">The sequence shown here is derived from an EMBL/GenBank/DDBJ whole genome shotgun (WGS) entry which is preliminary data.</text>
</comment>
<sequence>MGCLLWPGPEAACGAGDGEKVPGGNAELMEKWAAQRRLIRDEVLETLRSQGRLPRDGTVSFTALAAPDPERLGHLRIRVESLEIVPSPGGAGSGTTGTGGTGGAGDPARDMERAFSPLDISRYVTLEGLDIPVGGNVQETVTMKEGRPVFADPPAEQGK</sequence>
<feature type="region of interest" description="Disordered" evidence="1">
    <location>
        <begin position="83"/>
        <end position="111"/>
    </location>
</feature>
<name>A0A0W8G6G9_9ZZZZ</name>
<dbReference type="AlphaFoldDB" id="A0A0W8G6G9"/>
<feature type="compositionally biased region" description="Gly residues" evidence="1">
    <location>
        <begin position="89"/>
        <end position="105"/>
    </location>
</feature>
<evidence type="ECO:0000256" key="1">
    <source>
        <dbReference type="SAM" id="MobiDB-lite"/>
    </source>
</evidence>
<protein>
    <submittedName>
        <fullName evidence="2">Uncharacterized protein</fullName>
    </submittedName>
</protein>
<reference evidence="2" key="1">
    <citation type="journal article" date="2015" name="Proc. Natl. Acad. Sci. U.S.A.">
        <title>Networks of energetic and metabolic interactions define dynamics in microbial communities.</title>
        <authorList>
            <person name="Embree M."/>
            <person name="Liu J.K."/>
            <person name="Al-Bassam M.M."/>
            <person name="Zengler K."/>
        </authorList>
    </citation>
    <scope>NUCLEOTIDE SEQUENCE</scope>
</reference>
<proteinExistence type="predicted"/>